<protein>
    <submittedName>
        <fullName evidence="1">Uncharacterized protein</fullName>
    </submittedName>
</protein>
<dbReference type="Proteomes" id="UP000063308">
    <property type="component" value="Chromosome"/>
</dbReference>
<proteinExistence type="predicted"/>
<reference evidence="1 2" key="1">
    <citation type="submission" date="2014-11" db="EMBL/GenBank/DDBJ databases">
        <title>Symbiosis island explosion on the genome of extra-slow-growing strains of soybean bradyrhizobia with massive insertion sequences.</title>
        <authorList>
            <person name="Iida T."/>
            <person name="Minamisawa K."/>
        </authorList>
    </citation>
    <scope>NUCLEOTIDE SEQUENCE [LARGE SCALE GENOMIC DNA]</scope>
    <source>
        <strain evidence="1 2">NK6</strain>
    </source>
</reference>
<dbReference type="EMBL" id="AP014685">
    <property type="protein sequence ID" value="BAR59368.1"/>
    <property type="molecule type" value="Genomic_DNA"/>
</dbReference>
<sequence length="52" mass="5678">MQPRGQGLAIGCNPVIAIHDLNQKHDIRGARHGILHRNGLLLRSINETLTSA</sequence>
<organism evidence="1 2">
    <name type="scientific">Bradyrhizobium diazoefficiens</name>
    <dbReference type="NCBI Taxonomy" id="1355477"/>
    <lineage>
        <taxon>Bacteria</taxon>
        <taxon>Pseudomonadati</taxon>
        <taxon>Pseudomonadota</taxon>
        <taxon>Alphaproteobacteria</taxon>
        <taxon>Hyphomicrobiales</taxon>
        <taxon>Nitrobacteraceae</taxon>
        <taxon>Bradyrhizobium</taxon>
    </lineage>
</organism>
<gene>
    <name evidence="1" type="ORF">NK6_6215</name>
</gene>
<dbReference type="AlphaFoldDB" id="A0A0E4FZW3"/>
<accession>A0A0E4FZW3</accession>
<name>A0A0E4FZW3_9BRAD</name>
<evidence type="ECO:0000313" key="1">
    <source>
        <dbReference type="EMBL" id="BAR59368.1"/>
    </source>
</evidence>
<evidence type="ECO:0000313" key="2">
    <source>
        <dbReference type="Proteomes" id="UP000063308"/>
    </source>
</evidence>